<organism evidence="1 2">
    <name type="scientific">Gloeobacter morelensis MG652769</name>
    <dbReference type="NCBI Taxonomy" id="2781736"/>
    <lineage>
        <taxon>Bacteria</taxon>
        <taxon>Bacillati</taxon>
        <taxon>Cyanobacteriota</taxon>
        <taxon>Cyanophyceae</taxon>
        <taxon>Gloeobacterales</taxon>
        <taxon>Gloeobacteraceae</taxon>
        <taxon>Gloeobacter</taxon>
        <taxon>Gloeobacter morelensis</taxon>
    </lineage>
</organism>
<gene>
    <name evidence="1" type="ORF">ISF26_19820</name>
</gene>
<name>A0ABY3PK27_9CYAN</name>
<reference evidence="1 2" key="1">
    <citation type="journal article" date="2021" name="Genome Biol. Evol.">
        <title>Complete Genome Sequencing of a Novel Gloeobacter Species from a Waterfall Cave in Mexico.</title>
        <authorList>
            <person name="Saw J.H."/>
            <person name="Cardona T."/>
            <person name="Montejano G."/>
        </authorList>
    </citation>
    <scope>NUCLEOTIDE SEQUENCE [LARGE SCALE GENOMIC DNA]</scope>
    <source>
        <strain evidence="1">MG652769</strain>
    </source>
</reference>
<dbReference type="EMBL" id="CP063845">
    <property type="protein sequence ID" value="UFP93988.1"/>
    <property type="molecule type" value="Genomic_DNA"/>
</dbReference>
<protein>
    <submittedName>
        <fullName evidence="1">Uncharacterized protein</fullName>
    </submittedName>
</protein>
<dbReference type="Proteomes" id="UP001054846">
    <property type="component" value="Chromosome"/>
</dbReference>
<sequence length="99" mass="12005">MEGWPEKPNEQEKLLKEWSDLVRQFAQTLDGAAEWQRRAKLALDKGNYPLFQESRKRHHHYHDMAMEIKSKLSYHAEKFPQLFKLQLEELEILEERLEL</sequence>
<dbReference type="RefSeq" id="WP_230841045.1">
    <property type="nucleotide sequence ID" value="NZ_CP063845.1"/>
</dbReference>
<evidence type="ECO:0000313" key="1">
    <source>
        <dbReference type="EMBL" id="UFP93988.1"/>
    </source>
</evidence>
<accession>A0ABY3PK27</accession>
<evidence type="ECO:0000313" key="2">
    <source>
        <dbReference type="Proteomes" id="UP001054846"/>
    </source>
</evidence>
<proteinExistence type="predicted"/>
<keyword evidence="2" id="KW-1185">Reference proteome</keyword>